<comment type="caution">
    <text evidence="2">The sequence shown here is derived from an EMBL/GenBank/DDBJ whole genome shotgun (WGS) entry which is preliminary data.</text>
</comment>
<feature type="compositionally biased region" description="Polar residues" evidence="1">
    <location>
        <begin position="490"/>
        <end position="521"/>
    </location>
</feature>
<accession>A0AAD8AFM2</accession>
<feature type="compositionally biased region" description="Polar residues" evidence="1">
    <location>
        <begin position="558"/>
        <end position="572"/>
    </location>
</feature>
<dbReference type="Proteomes" id="UP001233999">
    <property type="component" value="Unassembled WGS sequence"/>
</dbReference>
<evidence type="ECO:0000313" key="3">
    <source>
        <dbReference type="Proteomes" id="UP001233999"/>
    </source>
</evidence>
<evidence type="ECO:0000256" key="1">
    <source>
        <dbReference type="SAM" id="MobiDB-lite"/>
    </source>
</evidence>
<feature type="region of interest" description="Disordered" evidence="1">
    <location>
        <begin position="259"/>
        <end position="279"/>
    </location>
</feature>
<protein>
    <submittedName>
        <fullName evidence="2">Uncharacterized protein</fullName>
    </submittedName>
</protein>
<evidence type="ECO:0000313" key="2">
    <source>
        <dbReference type="EMBL" id="KAJ9596948.1"/>
    </source>
</evidence>
<feature type="region of interest" description="Disordered" evidence="1">
    <location>
        <begin position="490"/>
        <end position="573"/>
    </location>
</feature>
<organism evidence="2 3">
    <name type="scientific">Diploptera punctata</name>
    <name type="common">Pacific beetle cockroach</name>
    <dbReference type="NCBI Taxonomy" id="6984"/>
    <lineage>
        <taxon>Eukaryota</taxon>
        <taxon>Metazoa</taxon>
        <taxon>Ecdysozoa</taxon>
        <taxon>Arthropoda</taxon>
        <taxon>Hexapoda</taxon>
        <taxon>Insecta</taxon>
        <taxon>Pterygota</taxon>
        <taxon>Neoptera</taxon>
        <taxon>Polyneoptera</taxon>
        <taxon>Dictyoptera</taxon>
        <taxon>Blattodea</taxon>
        <taxon>Blaberoidea</taxon>
        <taxon>Blaberidae</taxon>
        <taxon>Diplopterinae</taxon>
        <taxon>Diploptera</taxon>
    </lineage>
</organism>
<dbReference type="AlphaFoldDB" id="A0AAD8AFM2"/>
<name>A0AAD8AFM2_DIPPU</name>
<proteinExistence type="predicted"/>
<feature type="region of interest" description="Disordered" evidence="1">
    <location>
        <begin position="217"/>
        <end position="238"/>
    </location>
</feature>
<feature type="non-terminal residue" evidence="2">
    <location>
        <position position="751"/>
    </location>
</feature>
<dbReference type="EMBL" id="JASPKZ010001953">
    <property type="protein sequence ID" value="KAJ9596948.1"/>
    <property type="molecule type" value="Genomic_DNA"/>
</dbReference>
<keyword evidence="3" id="KW-1185">Reference proteome</keyword>
<sequence>QNLKSEAVVAVCNNLGPDVACLKETPESTWDTNPWDRKKYLNLSDVPVYSPSIGAGVDITSDGEVHHTENSSSNMFYQETHFDLSNNIVHVSEPSASESMESEFVRIPKSEYEAIKNRVSAIESRISQEFGNMAATNQNNSNLVSSLDLPCDKEVTSNNAESVQTAYEKTLEESEKLDDTSTDQLARRLSKELRIRRSLEHKIIRSPSARKIGTIKRRSRENAKPMQKKQSERNEISRNMSWHLAIRPSVSQINQLYPRSSLRRGRPNTVFSGLPQPHPIINMADDESTRITLKYQHSQNSTDDKTKHVQNFANNEAMNMTDFSKYLSLCKDLEGPLTRNRAQRAYSFSGSEWSYRNQNFVSDCSTEVEKSNSQYDLEQSATQNCQTLQEIRKEEKNEHGNWKTAETFFNSNEDPNQEVPVTGRASIAKLRSQNAGMVMQRMKMFDPKVNPKVDSSEKDRNKVECKSKKTIHVPSVFARNAETAMLIQTQSSSRSTPSKKQCHGQNFQRVHSSMRSKTGNMRETYKDSPKKIGTPRRKQSMKSPNGSLRRQKLKILKSPSTVNPDYSSPTTNIKRKHNSLKMSRDKVYSSVKANLSAPDHWLPLEKENFQSPADNVLQTNLKSLNRREAKDATVNTADICSPSVEKSSKIIISPLKDNNRIRNNMCSSNKEQTLEKCSGYVETPFIKKPLLTKSPSHFTKTPQSILMSSDRNGRRQITPMKALADFSTVATPVGFTKRQSPRLLLKSRNIS</sequence>
<reference evidence="2" key="2">
    <citation type="submission" date="2023-05" db="EMBL/GenBank/DDBJ databases">
        <authorList>
            <person name="Fouks B."/>
        </authorList>
    </citation>
    <scope>NUCLEOTIDE SEQUENCE</scope>
    <source>
        <strain evidence="2">Stay&amp;Tobe</strain>
        <tissue evidence="2">Testes</tissue>
    </source>
</reference>
<reference evidence="2" key="1">
    <citation type="journal article" date="2023" name="IScience">
        <title>Live-bearing cockroach genome reveals convergent evolutionary mechanisms linked to viviparity in insects and beyond.</title>
        <authorList>
            <person name="Fouks B."/>
            <person name="Harrison M.C."/>
            <person name="Mikhailova A.A."/>
            <person name="Marchal E."/>
            <person name="English S."/>
            <person name="Carruthers M."/>
            <person name="Jennings E.C."/>
            <person name="Chiamaka E.L."/>
            <person name="Frigard R.A."/>
            <person name="Pippel M."/>
            <person name="Attardo G.M."/>
            <person name="Benoit J.B."/>
            <person name="Bornberg-Bauer E."/>
            <person name="Tobe S.S."/>
        </authorList>
    </citation>
    <scope>NUCLEOTIDE SEQUENCE</scope>
    <source>
        <strain evidence="2">Stay&amp;Tobe</strain>
    </source>
</reference>
<gene>
    <name evidence="2" type="ORF">L9F63_012018</name>
</gene>